<dbReference type="Proteomes" id="UP001046870">
    <property type="component" value="Chromosome 17"/>
</dbReference>
<gene>
    <name evidence="2" type="ORF">MATL_G00195280</name>
</gene>
<feature type="region of interest" description="Disordered" evidence="1">
    <location>
        <begin position="119"/>
        <end position="158"/>
    </location>
</feature>
<dbReference type="EMBL" id="JAFDVH010000017">
    <property type="protein sequence ID" value="KAG7461837.1"/>
    <property type="molecule type" value="Genomic_DNA"/>
</dbReference>
<dbReference type="AlphaFoldDB" id="A0A9D3PNC1"/>
<evidence type="ECO:0000313" key="3">
    <source>
        <dbReference type="Proteomes" id="UP001046870"/>
    </source>
</evidence>
<feature type="compositionally biased region" description="Basic and acidic residues" evidence="1">
    <location>
        <begin position="130"/>
        <end position="142"/>
    </location>
</feature>
<protein>
    <submittedName>
        <fullName evidence="2">Uncharacterized protein</fullName>
    </submittedName>
</protein>
<name>A0A9D3PNC1_MEGAT</name>
<accession>A0A9D3PNC1</accession>
<keyword evidence="3" id="KW-1185">Reference proteome</keyword>
<evidence type="ECO:0000313" key="2">
    <source>
        <dbReference type="EMBL" id="KAG7461837.1"/>
    </source>
</evidence>
<sequence>MCDCVMALFVTCLDRGLPLFNPLPDFIFLVLNMKCFFFSSVLCHQESFVAHDFKNSRGYHWDTSDWMPNVHLPGIQEFPQYDILETHAPLYSDPDVLDTDYYPGGFDIENDFMPPLDNFPIQDDLPPLPERSDRYDTLRPPRDLPPPDSPGSSTHSQQHLYSLHKYLPQHQYPTDLLQPQDTALGARGHSRLQCFPTHPQGQLQDAEAPSADSVSLSLCTSTASCSDASEAAVSEYESGDKGHLARITVPVLASSQHTEV</sequence>
<organism evidence="2 3">
    <name type="scientific">Megalops atlanticus</name>
    <name type="common">Tarpon</name>
    <name type="synonym">Clupea gigantea</name>
    <dbReference type="NCBI Taxonomy" id="7932"/>
    <lineage>
        <taxon>Eukaryota</taxon>
        <taxon>Metazoa</taxon>
        <taxon>Chordata</taxon>
        <taxon>Craniata</taxon>
        <taxon>Vertebrata</taxon>
        <taxon>Euteleostomi</taxon>
        <taxon>Actinopterygii</taxon>
        <taxon>Neopterygii</taxon>
        <taxon>Teleostei</taxon>
        <taxon>Elopiformes</taxon>
        <taxon>Megalopidae</taxon>
        <taxon>Megalops</taxon>
    </lineage>
</organism>
<proteinExistence type="predicted"/>
<comment type="caution">
    <text evidence="2">The sequence shown here is derived from an EMBL/GenBank/DDBJ whole genome shotgun (WGS) entry which is preliminary data.</text>
</comment>
<dbReference type="OrthoDB" id="8958471at2759"/>
<evidence type="ECO:0000256" key="1">
    <source>
        <dbReference type="SAM" id="MobiDB-lite"/>
    </source>
</evidence>
<reference evidence="2" key="1">
    <citation type="submission" date="2021-01" db="EMBL/GenBank/DDBJ databases">
        <authorList>
            <person name="Zahm M."/>
            <person name="Roques C."/>
            <person name="Cabau C."/>
            <person name="Klopp C."/>
            <person name="Donnadieu C."/>
            <person name="Jouanno E."/>
            <person name="Lampietro C."/>
            <person name="Louis A."/>
            <person name="Herpin A."/>
            <person name="Echchiki A."/>
            <person name="Berthelot C."/>
            <person name="Parey E."/>
            <person name="Roest-Crollius H."/>
            <person name="Braasch I."/>
            <person name="Postlethwait J."/>
            <person name="Bobe J."/>
            <person name="Montfort J."/>
            <person name="Bouchez O."/>
            <person name="Begum T."/>
            <person name="Mejri S."/>
            <person name="Adams A."/>
            <person name="Chen W.-J."/>
            <person name="Guiguen Y."/>
        </authorList>
    </citation>
    <scope>NUCLEOTIDE SEQUENCE</scope>
    <source>
        <strain evidence="2">YG-15Mar2019-1</strain>
        <tissue evidence="2">Brain</tissue>
    </source>
</reference>